<reference evidence="4 5" key="1">
    <citation type="journal article" date="2013" name="BMC Genomics">
        <title>Reconstruction of the lipid metabolism for the microalga Monoraphidium neglectum from its genome sequence reveals characteristics suitable for biofuel production.</title>
        <authorList>
            <person name="Bogen C."/>
            <person name="Al-Dilaimi A."/>
            <person name="Albersmeier A."/>
            <person name="Wichmann J."/>
            <person name="Grundmann M."/>
            <person name="Rupp O."/>
            <person name="Lauersen K.J."/>
            <person name="Blifernez-Klassen O."/>
            <person name="Kalinowski J."/>
            <person name="Goesmann A."/>
            <person name="Mussgnug J.H."/>
            <person name="Kruse O."/>
        </authorList>
    </citation>
    <scope>NUCLEOTIDE SEQUENCE [LARGE SCALE GENOMIC DNA]</scope>
    <source>
        <strain evidence="4 5">SAG 48.87</strain>
    </source>
</reference>
<organism evidence="4 5">
    <name type="scientific">Monoraphidium neglectum</name>
    <dbReference type="NCBI Taxonomy" id="145388"/>
    <lineage>
        <taxon>Eukaryota</taxon>
        <taxon>Viridiplantae</taxon>
        <taxon>Chlorophyta</taxon>
        <taxon>core chlorophytes</taxon>
        <taxon>Chlorophyceae</taxon>
        <taxon>CS clade</taxon>
        <taxon>Sphaeropleales</taxon>
        <taxon>Selenastraceae</taxon>
        <taxon>Monoraphidium</taxon>
    </lineage>
</organism>
<sequence length="163" mass="17574">MALSDQKIADIKEAFALFDQDNDGYLAIGELGTVMRALGRNPTEAQVRQLAKEVDPDGRGSITLQGKRRAAHRAEGLLAASEFTGVMAKDIPTHDSEADIAAAWKVFDKEGRGWISADELRHVLTSIGERLAPGEMDALLAEANPDAGGKIKFEDFVKLLAAK</sequence>
<dbReference type="Proteomes" id="UP000054498">
    <property type="component" value="Unassembled WGS sequence"/>
</dbReference>
<dbReference type="Pfam" id="PF13499">
    <property type="entry name" value="EF-hand_7"/>
    <property type="match status" value="2"/>
</dbReference>
<dbReference type="EC" id="2.7.11.19" evidence="4"/>
<dbReference type="RefSeq" id="XP_013898473.1">
    <property type="nucleotide sequence ID" value="XM_014043019.1"/>
</dbReference>
<dbReference type="EMBL" id="KK101843">
    <property type="protein sequence ID" value="KIY99453.1"/>
    <property type="molecule type" value="Genomic_DNA"/>
</dbReference>
<name>A0A0D2KVP0_9CHLO</name>
<dbReference type="PANTHER" id="PTHR23048">
    <property type="entry name" value="MYOSIN LIGHT CHAIN 1, 3"/>
    <property type="match status" value="1"/>
</dbReference>
<dbReference type="InterPro" id="IPR018247">
    <property type="entry name" value="EF_Hand_1_Ca_BS"/>
</dbReference>
<keyword evidence="5" id="KW-1185">Reference proteome</keyword>
<dbReference type="GeneID" id="25741383"/>
<dbReference type="SMART" id="SM00054">
    <property type="entry name" value="EFh"/>
    <property type="match status" value="3"/>
</dbReference>
<evidence type="ECO:0000256" key="1">
    <source>
        <dbReference type="ARBA" id="ARBA00022737"/>
    </source>
</evidence>
<protein>
    <submittedName>
        <fullName evidence="4">Calmodulin</fullName>
        <ecNumber evidence="4">2.7.11.19</ecNumber>
    </submittedName>
</protein>
<gene>
    <name evidence="4" type="ORF">MNEG_8507</name>
</gene>
<dbReference type="GO" id="GO:0016460">
    <property type="term" value="C:myosin II complex"/>
    <property type="evidence" value="ECO:0007669"/>
    <property type="project" value="TreeGrafter"/>
</dbReference>
<dbReference type="PROSITE" id="PS00018">
    <property type="entry name" value="EF_HAND_1"/>
    <property type="match status" value="1"/>
</dbReference>
<dbReference type="InterPro" id="IPR050230">
    <property type="entry name" value="CALM/Myosin/TropC-like"/>
</dbReference>
<accession>A0A0D2KVP0</accession>
<dbReference type="CDD" id="cd00051">
    <property type="entry name" value="EFh"/>
    <property type="match status" value="2"/>
</dbReference>
<keyword evidence="4" id="KW-0808">Transferase</keyword>
<evidence type="ECO:0000256" key="2">
    <source>
        <dbReference type="ARBA" id="ARBA00022837"/>
    </source>
</evidence>
<dbReference type="GO" id="GO:0005509">
    <property type="term" value="F:calcium ion binding"/>
    <property type="evidence" value="ECO:0007669"/>
    <property type="project" value="InterPro"/>
</dbReference>
<keyword evidence="1" id="KW-0677">Repeat</keyword>
<dbReference type="STRING" id="145388.A0A0D2KVP0"/>
<keyword evidence="2" id="KW-0106">Calcium</keyword>
<dbReference type="AlphaFoldDB" id="A0A0D2KVP0"/>
<feature type="domain" description="EF-hand" evidence="3">
    <location>
        <begin position="6"/>
        <end position="41"/>
    </location>
</feature>
<dbReference type="PROSITE" id="PS50222">
    <property type="entry name" value="EF_HAND_2"/>
    <property type="match status" value="2"/>
</dbReference>
<dbReference type="FunFam" id="1.10.238.10:FF:000178">
    <property type="entry name" value="Calmodulin-2 A"/>
    <property type="match status" value="2"/>
</dbReference>
<evidence type="ECO:0000313" key="5">
    <source>
        <dbReference type="Proteomes" id="UP000054498"/>
    </source>
</evidence>
<dbReference type="KEGG" id="mng:MNEG_8507"/>
<dbReference type="InterPro" id="IPR011992">
    <property type="entry name" value="EF-hand-dom_pair"/>
</dbReference>
<dbReference type="OrthoDB" id="26525at2759"/>
<dbReference type="SUPFAM" id="SSF47473">
    <property type="entry name" value="EF-hand"/>
    <property type="match status" value="1"/>
</dbReference>
<evidence type="ECO:0000313" key="4">
    <source>
        <dbReference type="EMBL" id="KIY99453.1"/>
    </source>
</evidence>
<feature type="domain" description="EF-hand" evidence="3">
    <location>
        <begin position="95"/>
        <end position="130"/>
    </location>
</feature>
<dbReference type="PANTHER" id="PTHR23048:SF0">
    <property type="entry name" value="CALMODULIN LIKE 3"/>
    <property type="match status" value="1"/>
</dbReference>
<dbReference type="Gene3D" id="1.10.238.10">
    <property type="entry name" value="EF-hand"/>
    <property type="match status" value="1"/>
</dbReference>
<dbReference type="GO" id="GO:0004689">
    <property type="term" value="F:phosphorylase kinase activity"/>
    <property type="evidence" value="ECO:0007669"/>
    <property type="project" value="UniProtKB-EC"/>
</dbReference>
<proteinExistence type="predicted"/>
<dbReference type="InterPro" id="IPR002048">
    <property type="entry name" value="EF_hand_dom"/>
</dbReference>
<evidence type="ECO:0000259" key="3">
    <source>
        <dbReference type="PROSITE" id="PS50222"/>
    </source>
</evidence>